<keyword evidence="2" id="KW-1185">Reference proteome</keyword>
<comment type="caution">
    <text evidence="1">The sequence shown here is derived from an EMBL/GenBank/DDBJ whole genome shotgun (WGS) entry which is preliminary data.</text>
</comment>
<reference evidence="1" key="1">
    <citation type="submission" date="2020-09" db="EMBL/GenBank/DDBJ databases">
        <authorList>
            <person name="Kikuchi T."/>
        </authorList>
    </citation>
    <scope>NUCLEOTIDE SEQUENCE</scope>
    <source>
        <strain evidence="1">SH1</strain>
    </source>
</reference>
<proteinExistence type="predicted"/>
<name>A0A811KGA5_9BILA</name>
<organism evidence="1 2">
    <name type="scientific">Bursaphelenchus okinawaensis</name>
    <dbReference type="NCBI Taxonomy" id="465554"/>
    <lineage>
        <taxon>Eukaryota</taxon>
        <taxon>Metazoa</taxon>
        <taxon>Ecdysozoa</taxon>
        <taxon>Nematoda</taxon>
        <taxon>Chromadorea</taxon>
        <taxon>Rhabditida</taxon>
        <taxon>Tylenchina</taxon>
        <taxon>Tylenchomorpha</taxon>
        <taxon>Aphelenchoidea</taxon>
        <taxon>Aphelenchoididae</taxon>
        <taxon>Bursaphelenchus</taxon>
    </lineage>
</organism>
<dbReference type="EMBL" id="CAJFCW020000003">
    <property type="protein sequence ID" value="CAG9102642.1"/>
    <property type="molecule type" value="Genomic_DNA"/>
</dbReference>
<dbReference type="Gene3D" id="3.40.630.30">
    <property type="match status" value="1"/>
</dbReference>
<protein>
    <recommendedName>
        <fullName evidence="3">N-acetyltransferase domain-containing protein</fullName>
    </recommendedName>
</protein>
<dbReference type="Proteomes" id="UP000783686">
    <property type="component" value="Unassembled WGS sequence"/>
</dbReference>
<dbReference type="OrthoDB" id="41532at2759"/>
<evidence type="ECO:0008006" key="3">
    <source>
        <dbReference type="Google" id="ProtNLM"/>
    </source>
</evidence>
<evidence type="ECO:0000313" key="2">
    <source>
        <dbReference type="Proteomes" id="UP000614601"/>
    </source>
</evidence>
<dbReference type="EMBL" id="CAJFDH010000003">
    <property type="protein sequence ID" value="CAD5214376.1"/>
    <property type="molecule type" value="Genomic_DNA"/>
</dbReference>
<dbReference type="AlphaFoldDB" id="A0A811KGA5"/>
<evidence type="ECO:0000313" key="1">
    <source>
        <dbReference type="EMBL" id="CAD5214376.1"/>
    </source>
</evidence>
<accession>A0A811KGA5</accession>
<gene>
    <name evidence="1" type="ORF">BOKJ2_LOCUS5562</name>
</gene>
<dbReference type="Proteomes" id="UP000614601">
    <property type="component" value="Unassembled WGS sequence"/>
</dbReference>
<sequence>MLRYANRIQSLSYFTNYMNVRFKSDRRVLVPDYSLRTKPGKTISIEVAEYSDLGLIESYCKEHFVTNEPLSVFHEVDPMRFFTHCLTSVVESCVRFPYTTLAFDSGKMIGYNFVWLEVWDKNTEVFPIGGLNDLERLRQKYTKLLKLNNDDPESYLLTTVNHAAYITPNFLPEGDKHIIAHGEMGSVNREYRHNGVLLAMIIEGAKQLAQDKIADYYYATATAAATVHLNPTYGLKEVWSMKYKDIKYDGKNIYGDGVLHDGNDKITINLGKVKEMANYDYVNVKRK</sequence>